<proteinExistence type="predicted"/>
<feature type="transmembrane region" description="Helical" evidence="5">
    <location>
        <begin position="68"/>
        <end position="86"/>
    </location>
</feature>
<evidence type="ECO:0000313" key="7">
    <source>
        <dbReference type="EMBL" id="AGA69130.1"/>
    </source>
</evidence>
<comment type="subcellular location">
    <subcellularLocation>
        <location evidence="1">Membrane</location>
        <topology evidence="1">Multi-pass membrane protein</topology>
    </subcellularLocation>
</comment>
<keyword evidence="4 5" id="KW-0472">Membrane</keyword>
<feature type="transmembrane region" description="Helical" evidence="5">
    <location>
        <begin position="6"/>
        <end position="27"/>
    </location>
</feature>
<dbReference type="GO" id="GO:0000271">
    <property type="term" value="P:polysaccharide biosynthetic process"/>
    <property type="evidence" value="ECO:0007669"/>
    <property type="project" value="InterPro"/>
</dbReference>
<dbReference type="Pfam" id="PF04138">
    <property type="entry name" value="GtrA_DPMS_TM"/>
    <property type="match status" value="1"/>
</dbReference>
<evidence type="ECO:0000256" key="2">
    <source>
        <dbReference type="ARBA" id="ARBA00022692"/>
    </source>
</evidence>
<gene>
    <name evidence="7" type="ordered locus">Desdi_1641</name>
</gene>
<evidence type="ECO:0000259" key="6">
    <source>
        <dbReference type="Pfam" id="PF04138"/>
    </source>
</evidence>
<name>L0F7X7_DESDL</name>
<feature type="domain" description="GtrA/DPMS transmembrane" evidence="6">
    <location>
        <begin position="2"/>
        <end position="91"/>
    </location>
</feature>
<feature type="transmembrane region" description="Helical" evidence="5">
    <location>
        <begin position="39"/>
        <end position="62"/>
    </location>
</feature>
<protein>
    <submittedName>
        <fullName evidence="7">Putative membrane protein</fullName>
    </submittedName>
</protein>
<keyword evidence="3 5" id="KW-1133">Transmembrane helix</keyword>
<dbReference type="KEGG" id="ddl:Desdi_1641"/>
<dbReference type="AlphaFoldDB" id="L0F7X7"/>
<sequence length="92" mass="10524">MGFDVVSANVIAIGIATGVNFLMNRNWSFSSSARVSRSLCLYLSLILFNMVFTTWMITLLVGWGVMDFWAKFYMMGAATVWNFLLYRKVIFV</sequence>
<evidence type="ECO:0000256" key="3">
    <source>
        <dbReference type="ARBA" id="ARBA00022989"/>
    </source>
</evidence>
<dbReference type="InterPro" id="IPR007267">
    <property type="entry name" value="GtrA_DPMS_TM"/>
</dbReference>
<reference evidence="8" key="1">
    <citation type="submission" date="2012-02" db="EMBL/GenBank/DDBJ databases">
        <title>Complete sequence of Desulfitobacterium dichloroeliminans LMG P-21439.</title>
        <authorList>
            <person name="Lucas S."/>
            <person name="Han J."/>
            <person name="Lapidus A."/>
            <person name="Cheng J.-F."/>
            <person name="Goodwin L."/>
            <person name="Pitluck S."/>
            <person name="Peters L."/>
            <person name="Ovchinnikova G."/>
            <person name="Teshima H."/>
            <person name="Detter J.C."/>
            <person name="Han C."/>
            <person name="Tapia R."/>
            <person name="Land M."/>
            <person name="Hauser L."/>
            <person name="Kyrpides N."/>
            <person name="Ivanova N."/>
            <person name="Pagani I."/>
            <person name="Kruse T."/>
            <person name="de Vos W.M."/>
            <person name="Boon N."/>
            <person name="Smidt H."/>
            <person name="Woyke T."/>
        </authorList>
    </citation>
    <scope>NUCLEOTIDE SEQUENCE [LARGE SCALE GENOMIC DNA]</scope>
    <source>
        <strain evidence="8">LMG P-21439 / DCA1</strain>
    </source>
</reference>
<evidence type="ECO:0000313" key="8">
    <source>
        <dbReference type="Proteomes" id="UP000010797"/>
    </source>
</evidence>
<dbReference type="Proteomes" id="UP000010797">
    <property type="component" value="Chromosome"/>
</dbReference>
<dbReference type="EMBL" id="CP003344">
    <property type="protein sequence ID" value="AGA69130.1"/>
    <property type="molecule type" value="Genomic_DNA"/>
</dbReference>
<dbReference type="eggNOG" id="ENOG5033J1J">
    <property type="taxonomic scope" value="Bacteria"/>
</dbReference>
<dbReference type="GO" id="GO:0016020">
    <property type="term" value="C:membrane"/>
    <property type="evidence" value="ECO:0007669"/>
    <property type="project" value="UniProtKB-SubCell"/>
</dbReference>
<keyword evidence="8" id="KW-1185">Reference proteome</keyword>
<keyword evidence="2 5" id="KW-0812">Transmembrane</keyword>
<evidence type="ECO:0000256" key="1">
    <source>
        <dbReference type="ARBA" id="ARBA00004141"/>
    </source>
</evidence>
<evidence type="ECO:0000256" key="4">
    <source>
        <dbReference type="ARBA" id="ARBA00023136"/>
    </source>
</evidence>
<organism evidence="7 8">
    <name type="scientific">Desulfitobacterium dichloroeliminans (strain LMG P-21439 / DCA1)</name>
    <dbReference type="NCBI Taxonomy" id="871963"/>
    <lineage>
        <taxon>Bacteria</taxon>
        <taxon>Bacillati</taxon>
        <taxon>Bacillota</taxon>
        <taxon>Clostridia</taxon>
        <taxon>Eubacteriales</taxon>
        <taxon>Desulfitobacteriaceae</taxon>
        <taxon>Desulfitobacterium</taxon>
    </lineage>
</organism>
<evidence type="ECO:0000256" key="5">
    <source>
        <dbReference type="SAM" id="Phobius"/>
    </source>
</evidence>
<accession>L0F7X7</accession>
<dbReference type="HOGENOM" id="CLU_2408448_0_0_9"/>